<name>A0ABQ4WDX8_9ASTR</name>
<comment type="caution">
    <text evidence="1">The sequence shown here is derived from an EMBL/GenBank/DDBJ whole genome shotgun (WGS) entry which is preliminary data.</text>
</comment>
<organism evidence="1 2">
    <name type="scientific">Tanacetum coccineum</name>
    <dbReference type="NCBI Taxonomy" id="301880"/>
    <lineage>
        <taxon>Eukaryota</taxon>
        <taxon>Viridiplantae</taxon>
        <taxon>Streptophyta</taxon>
        <taxon>Embryophyta</taxon>
        <taxon>Tracheophyta</taxon>
        <taxon>Spermatophyta</taxon>
        <taxon>Magnoliopsida</taxon>
        <taxon>eudicotyledons</taxon>
        <taxon>Gunneridae</taxon>
        <taxon>Pentapetalae</taxon>
        <taxon>asterids</taxon>
        <taxon>campanulids</taxon>
        <taxon>Asterales</taxon>
        <taxon>Asteraceae</taxon>
        <taxon>Asteroideae</taxon>
        <taxon>Anthemideae</taxon>
        <taxon>Anthemidinae</taxon>
        <taxon>Tanacetum</taxon>
    </lineage>
</organism>
<proteinExistence type="predicted"/>
<sequence>MVVEAWLSKKEELLRRVFGFSDEAPSSLPLSFRSGVALCAALVGGVQIESTSRVQPEILKNVGKPIATFRETFKPQRAALIWVTTSAVRE</sequence>
<protein>
    <submittedName>
        <fullName evidence="1">Uncharacterized protein</fullName>
    </submittedName>
</protein>
<reference evidence="1" key="1">
    <citation type="journal article" date="2022" name="Int. J. Mol. Sci.">
        <title>Draft Genome of Tanacetum Coccineum: Genomic Comparison of Closely Related Tanacetum-Family Plants.</title>
        <authorList>
            <person name="Yamashiro T."/>
            <person name="Shiraishi A."/>
            <person name="Nakayama K."/>
            <person name="Satake H."/>
        </authorList>
    </citation>
    <scope>NUCLEOTIDE SEQUENCE</scope>
</reference>
<dbReference type="Proteomes" id="UP001151760">
    <property type="component" value="Unassembled WGS sequence"/>
</dbReference>
<accession>A0ABQ4WDX8</accession>
<evidence type="ECO:0000313" key="2">
    <source>
        <dbReference type="Proteomes" id="UP001151760"/>
    </source>
</evidence>
<evidence type="ECO:0000313" key="1">
    <source>
        <dbReference type="EMBL" id="GJS51071.1"/>
    </source>
</evidence>
<keyword evidence="2" id="KW-1185">Reference proteome</keyword>
<gene>
    <name evidence="1" type="ORF">Tco_0624433</name>
</gene>
<reference evidence="1" key="2">
    <citation type="submission" date="2022-01" db="EMBL/GenBank/DDBJ databases">
        <authorList>
            <person name="Yamashiro T."/>
            <person name="Shiraishi A."/>
            <person name="Satake H."/>
            <person name="Nakayama K."/>
        </authorList>
    </citation>
    <scope>NUCLEOTIDE SEQUENCE</scope>
</reference>
<dbReference type="EMBL" id="BQNB010008560">
    <property type="protein sequence ID" value="GJS51071.1"/>
    <property type="molecule type" value="Genomic_DNA"/>
</dbReference>